<feature type="signal peptide" evidence="1">
    <location>
        <begin position="1"/>
        <end position="18"/>
    </location>
</feature>
<feature type="chain" id="PRO_5016955628" description="Outer membrane protein beta-barrel domain-containing protein" evidence="1">
    <location>
        <begin position="19"/>
        <end position="227"/>
    </location>
</feature>
<dbReference type="AlphaFoldDB" id="A0A344TIM5"/>
<sequence length="227" mass="25068">MKTIIFAIAFLTSVAAIAQDSVEDSAKEKPSKIYYTQGGNGALLSFSQVTRNGKEVGSIPRFTLFFNLGTNANLDLGNHFGVFGGLNLTNIGMITEEEIVGTVKTDKFKTKQRVYAVGIPVGIKIGDLRNFYVYGGAEAGFAFNYKQKDFINGEKVDKFNEWFSNRTNAFMPAVFVGFQAKNGFGLKVQYYLNDFLNQGFSEGGAKPYAGTESRIFFLTLGYNFSKK</sequence>
<gene>
    <name evidence="2" type="ORF">DR864_12395</name>
</gene>
<evidence type="ECO:0000256" key="1">
    <source>
        <dbReference type="SAM" id="SignalP"/>
    </source>
</evidence>
<dbReference type="OrthoDB" id="1118205at2"/>
<keyword evidence="1" id="KW-0732">Signal</keyword>
<keyword evidence="3" id="KW-1185">Reference proteome</keyword>
<evidence type="ECO:0000313" key="3">
    <source>
        <dbReference type="Proteomes" id="UP000251993"/>
    </source>
</evidence>
<protein>
    <recommendedName>
        <fullName evidence="4">Outer membrane protein beta-barrel domain-containing protein</fullName>
    </recommendedName>
</protein>
<dbReference type="RefSeq" id="WP_114067279.1">
    <property type="nucleotide sequence ID" value="NZ_CP030850.1"/>
</dbReference>
<organism evidence="2 3">
    <name type="scientific">Runella rosea</name>
    <dbReference type="NCBI Taxonomy" id="2259595"/>
    <lineage>
        <taxon>Bacteria</taxon>
        <taxon>Pseudomonadati</taxon>
        <taxon>Bacteroidota</taxon>
        <taxon>Cytophagia</taxon>
        <taxon>Cytophagales</taxon>
        <taxon>Spirosomataceae</taxon>
        <taxon>Runella</taxon>
    </lineage>
</organism>
<dbReference type="InterPro" id="IPR011250">
    <property type="entry name" value="OMP/PagP_B-barrel"/>
</dbReference>
<evidence type="ECO:0008006" key="4">
    <source>
        <dbReference type="Google" id="ProtNLM"/>
    </source>
</evidence>
<dbReference type="SUPFAM" id="SSF56925">
    <property type="entry name" value="OMPA-like"/>
    <property type="match status" value="1"/>
</dbReference>
<proteinExistence type="predicted"/>
<dbReference type="EMBL" id="CP030850">
    <property type="protein sequence ID" value="AXE18496.1"/>
    <property type="molecule type" value="Genomic_DNA"/>
</dbReference>
<name>A0A344TIM5_9BACT</name>
<accession>A0A344TIM5</accession>
<dbReference type="Proteomes" id="UP000251993">
    <property type="component" value="Chromosome"/>
</dbReference>
<reference evidence="2 3" key="1">
    <citation type="submission" date="2018-07" db="EMBL/GenBank/DDBJ databases">
        <title>Genome sequencing of Runella.</title>
        <authorList>
            <person name="Baek M.-G."/>
            <person name="Yi H."/>
        </authorList>
    </citation>
    <scope>NUCLEOTIDE SEQUENCE [LARGE SCALE GENOMIC DNA]</scope>
    <source>
        <strain evidence="2 3">HYN0085</strain>
    </source>
</reference>
<dbReference type="KEGG" id="run:DR864_12395"/>
<evidence type="ECO:0000313" key="2">
    <source>
        <dbReference type="EMBL" id="AXE18496.1"/>
    </source>
</evidence>